<dbReference type="InterPro" id="IPR036390">
    <property type="entry name" value="WH_DNA-bd_sf"/>
</dbReference>
<evidence type="ECO:0000313" key="4">
    <source>
        <dbReference type="Proteomes" id="UP001501521"/>
    </source>
</evidence>
<dbReference type="PANTHER" id="PTHR18964:SF149">
    <property type="entry name" value="BIFUNCTIONAL UDP-N-ACETYLGLUCOSAMINE 2-EPIMERASE_N-ACETYLMANNOSAMINE KINASE"/>
    <property type="match status" value="1"/>
</dbReference>
<dbReference type="InterPro" id="IPR000600">
    <property type="entry name" value="ROK"/>
</dbReference>
<organism evidence="3 4">
    <name type="scientific">Tessaracoccus lubricantis</name>
    <dbReference type="NCBI Taxonomy" id="545543"/>
    <lineage>
        <taxon>Bacteria</taxon>
        <taxon>Bacillati</taxon>
        <taxon>Actinomycetota</taxon>
        <taxon>Actinomycetes</taxon>
        <taxon>Propionibacteriales</taxon>
        <taxon>Propionibacteriaceae</taxon>
        <taxon>Tessaracoccus</taxon>
    </lineage>
</organism>
<accession>A0ABP9F7T6</accession>
<evidence type="ECO:0000256" key="1">
    <source>
        <dbReference type="ARBA" id="ARBA00006479"/>
    </source>
</evidence>
<reference evidence="4" key="1">
    <citation type="journal article" date="2019" name="Int. J. Syst. Evol. Microbiol.">
        <title>The Global Catalogue of Microorganisms (GCM) 10K type strain sequencing project: providing services to taxonomists for standard genome sequencing and annotation.</title>
        <authorList>
            <consortium name="The Broad Institute Genomics Platform"/>
            <consortium name="The Broad Institute Genome Sequencing Center for Infectious Disease"/>
            <person name="Wu L."/>
            <person name="Ma J."/>
        </authorList>
    </citation>
    <scope>NUCLEOTIDE SEQUENCE [LARGE SCALE GENOMIC DNA]</scope>
    <source>
        <strain evidence="4">JCM 19125</strain>
    </source>
</reference>
<evidence type="ECO:0000259" key="2">
    <source>
        <dbReference type="Pfam" id="PF12802"/>
    </source>
</evidence>
<evidence type="ECO:0000313" key="3">
    <source>
        <dbReference type="EMBL" id="GAA4895973.1"/>
    </source>
</evidence>
<gene>
    <name evidence="3" type="ORF">GCM10025789_12040</name>
</gene>
<dbReference type="SUPFAM" id="SSF46785">
    <property type="entry name" value="Winged helix' DNA-binding domain"/>
    <property type="match status" value="1"/>
</dbReference>
<protein>
    <submittedName>
        <fullName evidence="3">ROK family transcriptional regulator</fullName>
    </submittedName>
</protein>
<dbReference type="EMBL" id="BAABLV010000019">
    <property type="protein sequence ID" value="GAA4895973.1"/>
    <property type="molecule type" value="Genomic_DNA"/>
</dbReference>
<sequence length="383" mass="40262">MRASNLALVLGEVLAHSGSVSRADIASRLGMTRSTVSRLVDDLILGELVVEGEAVGGARGRPAVPLMVRPGTVYALGLEVNVERMVASLVDLTGEVRAKRHLNTDVEQLTVEEGMAHLSRMAQEILDEMPDGARISGAMLAIPGLIDREGLRVLRSPNLEWDNLEPGEFWHVEFGGAPVPLKVRNDVDCSALTVLREAPGSSFLYVTGEVGIGAAVSMDGQLLSGRHGWASELGHICVDPHGRMCGCGARGCLETVAGAHAVLSLAGQPDIDGVLHALENEDPTALAAVETVAAALGIAIGAALNLLDLSIVRLGGHLASLRSWLRAPLQRELATRVLWAPHSGIELEFVEHSPSRAATGAGLAALGRVTSGPATWVDPLLKR</sequence>
<dbReference type="InterPro" id="IPR000835">
    <property type="entry name" value="HTH_MarR-typ"/>
</dbReference>
<keyword evidence="4" id="KW-1185">Reference proteome</keyword>
<dbReference type="Pfam" id="PF12802">
    <property type="entry name" value="MarR_2"/>
    <property type="match status" value="1"/>
</dbReference>
<dbReference type="Proteomes" id="UP001501521">
    <property type="component" value="Unassembled WGS sequence"/>
</dbReference>
<name>A0ABP9F7T6_9ACTN</name>
<comment type="similarity">
    <text evidence="1">Belongs to the ROK (NagC/XylR) family.</text>
</comment>
<feature type="domain" description="HTH marR-type" evidence="2">
    <location>
        <begin position="8"/>
        <end position="59"/>
    </location>
</feature>
<proteinExistence type="inferred from homology"/>
<dbReference type="PANTHER" id="PTHR18964">
    <property type="entry name" value="ROK (REPRESSOR, ORF, KINASE) FAMILY"/>
    <property type="match status" value="1"/>
</dbReference>
<dbReference type="InterPro" id="IPR036388">
    <property type="entry name" value="WH-like_DNA-bd_sf"/>
</dbReference>
<dbReference type="SUPFAM" id="SSF53067">
    <property type="entry name" value="Actin-like ATPase domain"/>
    <property type="match status" value="2"/>
</dbReference>
<dbReference type="Gene3D" id="3.30.420.40">
    <property type="match status" value="2"/>
</dbReference>
<comment type="caution">
    <text evidence="3">The sequence shown here is derived from an EMBL/GenBank/DDBJ whole genome shotgun (WGS) entry which is preliminary data.</text>
</comment>
<dbReference type="Pfam" id="PF00480">
    <property type="entry name" value="ROK"/>
    <property type="match status" value="1"/>
</dbReference>
<dbReference type="InterPro" id="IPR043129">
    <property type="entry name" value="ATPase_NBD"/>
</dbReference>
<dbReference type="Gene3D" id="1.10.10.10">
    <property type="entry name" value="Winged helix-like DNA-binding domain superfamily/Winged helix DNA-binding domain"/>
    <property type="match status" value="1"/>
</dbReference>